<feature type="region of interest" description="Disordered" evidence="1">
    <location>
        <begin position="208"/>
        <end position="248"/>
    </location>
</feature>
<evidence type="ECO:0000313" key="2">
    <source>
        <dbReference type="EMBL" id="VCX36449.1"/>
    </source>
</evidence>
<dbReference type="EMBL" id="CYRY02042660">
    <property type="protein sequence ID" value="VCX36449.1"/>
    <property type="molecule type" value="Genomic_DNA"/>
</dbReference>
<keyword evidence="3" id="KW-1185">Reference proteome</keyword>
<accession>A0A9X9M4F1</accession>
<gene>
    <name evidence="2" type="ORF">BN2614_LOCUS1</name>
</gene>
<organism evidence="2 3">
    <name type="scientific">Gulo gulo</name>
    <name type="common">Wolverine</name>
    <name type="synonym">Gluton</name>
    <dbReference type="NCBI Taxonomy" id="48420"/>
    <lineage>
        <taxon>Eukaryota</taxon>
        <taxon>Metazoa</taxon>
        <taxon>Chordata</taxon>
        <taxon>Craniata</taxon>
        <taxon>Vertebrata</taxon>
        <taxon>Euteleostomi</taxon>
        <taxon>Mammalia</taxon>
        <taxon>Eutheria</taxon>
        <taxon>Laurasiatheria</taxon>
        <taxon>Carnivora</taxon>
        <taxon>Caniformia</taxon>
        <taxon>Musteloidea</taxon>
        <taxon>Mustelidae</taxon>
        <taxon>Guloninae</taxon>
        <taxon>Gulo</taxon>
    </lineage>
</organism>
<proteinExistence type="predicted"/>
<protein>
    <submittedName>
        <fullName evidence="2">Uncharacterized protein</fullName>
    </submittedName>
</protein>
<comment type="caution">
    <text evidence="2">The sequence shown here is derived from an EMBL/GenBank/DDBJ whole genome shotgun (WGS) entry which is preliminary data.</text>
</comment>
<dbReference type="AlphaFoldDB" id="A0A9X9M4F1"/>
<feature type="compositionally biased region" description="Polar residues" evidence="1">
    <location>
        <begin position="11"/>
        <end position="21"/>
    </location>
</feature>
<evidence type="ECO:0000256" key="1">
    <source>
        <dbReference type="SAM" id="MobiDB-lite"/>
    </source>
</evidence>
<dbReference type="Proteomes" id="UP000269945">
    <property type="component" value="Unassembled WGS sequence"/>
</dbReference>
<reference evidence="2 3" key="1">
    <citation type="submission" date="2018-10" db="EMBL/GenBank/DDBJ databases">
        <authorList>
            <person name="Ekblom R."/>
            <person name="Jareborg N."/>
        </authorList>
    </citation>
    <scope>NUCLEOTIDE SEQUENCE [LARGE SCALE GENOMIC DNA]</scope>
    <source>
        <tissue evidence="2">Muscle</tissue>
    </source>
</reference>
<name>A0A9X9M4F1_GULGU</name>
<evidence type="ECO:0000313" key="3">
    <source>
        <dbReference type="Proteomes" id="UP000269945"/>
    </source>
</evidence>
<sequence>MAPERPAPASPSWQAQDSGSVTPPVEGLVGTAVTPWPCLLPGGSGEAGPGGLLLGLRWGGAPQPCGSGWSTPGPLSAPVPSAVGTSGPAGVLVVTLGELGLTGGELVTQAGELLGFSFLEPSRGPDMPPLGRSCPQAGVKTLMQPGRPKGGFCRGLWSPRRGRWARLSLKPQELVLEDGGVAAGGPAPASVAAGLQSVLCGGGPAGEGGGRSCGLSGSPQAGGAGSSPPSSPEVPLGGSSRGRCSRPQGVGVAAEAGRGTQVVSSLVGEAGLSPVSSSCFSRPGLAAFSEVRASGPFRTWATAKAGTKVSASHEVGLWAAQASF</sequence>
<feature type="region of interest" description="Disordered" evidence="1">
    <location>
        <begin position="1"/>
        <end position="27"/>
    </location>
</feature>